<dbReference type="Proteomes" id="UP000239209">
    <property type="component" value="Unassembled WGS sequence"/>
</dbReference>
<comment type="similarity">
    <text evidence="1">Belongs to the cytochrome P450 family.</text>
</comment>
<evidence type="ECO:0000313" key="8">
    <source>
        <dbReference type="Proteomes" id="UP000239209"/>
    </source>
</evidence>
<evidence type="ECO:0008006" key="9">
    <source>
        <dbReference type="Google" id="ProtNLM"/>
    </source>
</evidence>
<evidence type="ECO:0000256" key="3">
    <source>
        <dbReference type="ARBA" id="ARBA00022723"/>
    </source>
</evidence>
<dbReference type="PANTHER" id="PTHR46696:SF1">
    <property type="entry name" value="CYTOCHROME P450 YJIB-RELATED"/>
    <property type="match status" value="1"/>
</dbReference>
<evidence type="ECO:0000256" key="6">
    <source>
        <dbReference type="ARBA" id="ARBA00023033"/>
    </source>
</evidence>
<evidence type="ECO:0000256" key="4">
    <source>
        <dbReference type="ARBA" id="ARBA00023002"/>
    </source>
</evidence>
<keyword evidence="8" id="KW-1185">Reference proteome</keyword>
<dbReference type="RefSeq" id="WP_106126153.1">
    <property type="nucleotide sequence ID" value="NZ_PVZG01000004.1"/>
</dbReference>
<dbReference type="InterPro" id="IPR001128">
    <property type="entry name" value="Cyt_P450"/>
</dbReference>
<dbReference type="GO" id="GO:0016705">
    <property type="term" value="F:oxidoreductase activity, acting on paired donors, with incorporation or reduction of molecular oxygen"/>
    <property type="evidence" value="ECO:0007669"/>
    <property type="project" value="InterPro"/>
</dbReference>
<dbReference type="InterPro" id="IPR036396">
    <property type="entry name" value="Cyt_P450_sf"/>
</dbReference>
<dbReference type="PRINTS" id="PR00359">
    <property type="entry name" value="BP450"/>
</dbReference>
<reference evidence="7 8" key="1">
    <citation type="submission" date="2018-03" db="EMBL/GenBank/DDBJ databases">
        <title>Genomic Encyclopedia of Archaeal and Bacterial Type Strains, Phase II (KMG-II): from individual species to whole genera.</title>
        <authorList>
            <person name="Goeker M."/>
        </authorList>
    </citation>
    <scope>NUCLEOTIDE SEQUENCE [LARGE SCALE GENOMIC DNA]</scope>
    <source>
        <strain evidence="7 8">DSM 45348</strain>
    </source>
</reference>
<dbReference type="GO" id="GO:0017000">
    <property type="term" value="P:antibiotic biosynthetic process"/>
    <property type="evidence" value="ECO:0007669"/>
    <property type="project" value="UniProtKB-ARBA"/>
</dbReference>
<protein>
    <recommendedName>
        <fullName evidence="9">Cytochrome P450</fullName>
    </recommendedName>
</protein>
<dbReference type="GO" id="GO:0004497">
    <property type="term" value="F:monooxygenase activity"/>
    <property type="evidence" value="ECO:0007669"/>
    <property type="project" value="UniProtKB-KW"/>
</dbReference>
<comment type="caution">
    <text evidence="7">The sequence shown here is derived from an EMBL/GenBank/DDBJ whole genome shotgun (WGS) entry which is preliminary data.</text>
</comment>
<dbReference type="OrthoDB" id="4133219at2"/>
<dbReference type="EMBL" id="PVZG01000004">
    <property type="protein sequence ID" value="PRY30512.1"/>
    <property type="molecule type" value="Genomic_DNA"/>
</dbReference>
<name>A0A2T0SAS6_9ACTN</name>
<gene>
    <name evidence="7" type="ORF">CLV70_10464</name>
</gene>
<dbReference type="GO" id="GO:0005506">
    <property type="term" value="F:iron ion binding"/>
    <property type="evidence" value="ECO:0007669"/>
    <property type="project" value="InterPro"/>
</dbReference>
<dbReference type="PANTHER" id="PTHR46696">
    <property type="entry name" value="P450, PUTATIVE (EUROFUNG)-RELATED"/>
    <property type="match status" value="1"/>
</dbReference>
<sequence length="399" mass="44730">MRITPEFMRNPYPTYADMRAAAPLHLSDANTGRTWFVPRYRDVVDVLRDDRFSTSLKAPGFINQFPPEARPEFEPFNTSVAGWIVLQDPPHHRPLRQLMNKGFTRRLISTMRPKVTAVATRLVDAMERQGSTEFMADFAQPFPAAVIAEMLGVPPADMQTFVTWSDSILHFTGSLKPTLEEARAAQHGLLSMGEFFRTVLPERRAHPGDDVISLLVGAREGGDRLTDEQVLANCAQLIVAGHETTRNLVANGLWALLAHPDELAKLRADETLMTSAIREMMRFDSPLQFIRRVAREDFDYAGQRILRNDGVVTVLGAANRDPEMFPDPDRFDVTRNPIGHVALGYGAHVCLGAALAEMESEVAFQLILHRFPGLRAVDEEPARVPNPMLRGFAELHLTW</sequence>
<organism evidence="7 8">
    <name type="scientific">Pseudosporangium ferrugineum</name>
    <dbReference type="NCBI Taxonomy" id="439699"/>
    <lineage>
        <taxon>Bacteria</taxon>
        <taxon>Bacillati</taxon>
        <taxon>Actinomycetota</taxon>
        <taxon>Actinomycetes</taxon>
        <taxon>Micromonosporales</taxon>
        <taxon>Micromonosporaceae</taxon>
        <taxon>Pseudosporangium</taxon>
    </lineage>
</organism>
<keyword evidence="5" id="KW-0408">Iron</keyword>
<evidence type="ECO:0000313" key="7">
    <source>
        <dbReference type="EMBL" id="PRY30512.1"/>
    </source>
</evidence>
<dbReference type="Gene3D" id="1.10.630.10">
    <property type="entry name" value="Cytochrome P450"/>
    <property type="match status" value="1"/>
</dbReference>
<proteinExistence type="inferred from homology"/>
<dbReference type="SUPFAM" id="SSF48264">
    <property type="entry name" value="Cytochrome P450"/>
    <property type="match status" value="1"/>
</dbReference>
<dbReference type="AlphaFoldDB" id="A0A2T0SAS6"/>
<keyword evidence="3" id="KW-0479">Metal-binding</keyword>
<keyword evidence="6" id="KW-0503">Monooxygenase</keyword>
<evidence type="ECO:0000256" key="5">
    <source>
        <dbReference type="ARBA" id="ARBA00023004"/>
    </source>
</evidence>
<accession>A0A2T0SAS6</accession>
<dbReference type="CDD" id="cd20625">
    <property type="entry name" value="CYP164-like"/>
    <property type="match status" value="1"/>
</dbReference>
<dbReference type="GO" id="GO:0020037">
    <property type="term" value="F:heme binding"/>
    <property type="evidence" value="ECO:0007669"/>
    <property type="project" value="InterPro"/>
</dbReference>
<keyword evidence="4" id="KW-0560">Oxidoreductase</keyword>
<dbReference type="FunFam" id="1.10.630.10:FF:000018">
    <property type="entry name" value="Cytochrome P450 monooxygenase"/>
    <property type="match status" value="1"/>
</dbReference>
<evidence type="ECO:0000256" key="2">
    <source>
        <dbReference type="ARBA" id="ARBA00022617"/>
    </source>
</evidence>
<dbReference type="Pfam" id="PF00067">
    <property type="entry name" value="p450"/>
    <property type="match status" value="1"/>
</dbReference>
<dbReference type="InterPro" id="IPR002397">
    <property type="entry name" value="Cyt_P450_B"/>
</dbReference>
<keyword evidence="2" id="KW-0349">Heme</keyword>
<evidence type="ECO:0000256" key="1">
    <source>
        <dbReference type="ARBA" id="ARBA00010617"/>
    </source>
</evidence>